<evidence type="ECO:0008006" key="3">
    <source>
        <dbReference type="Google" id="ProtNLM"/>
    </source>
</evidence>
<dbReference type="Proteomes" id="UP000294980">
    <property type="component" value="Unassembled WGS sequence"/>
</dbReference>
<dbReference type="InterPro" id="IPR009858">
    <property type="entry name" value="DUF1415"/>
</dbReference>
<dbReference type="EMBL" id="SLWX01000004">
    <property type="protein sequence ID" value="TCO76666.1"/>
    <property type="molecule type" value="Genomic_DNA"/>
</dbReference>
<organism evidence="1 2">
    <name type="scientific">Chromatocurvus halotolerans</name>
    <dbReference type="NCBI Taxonomy" id="1132028"/>
    <lineage>
        <taxon>Bacteria</taxon>
        <taxon>Pseudomonadati</taxon>
        <taxon>Pseudomonadota</taxon>
        <taxon>Gammaproteobacteria</taxon>
        <taxon>Cellvibrionales</taxon>
        <taxon>Halieaceae</taxon>
        <taxon>Chromatocurvus</taxon>
    </lineage>
</organism>
<protein>
    <recommendedName>
        <fullName evidence="3">DUF1415 domain-containing protein</fullName>
    </recommendedName>
</protein>
<dbReference type="AlphaFoldDB" id="A0A4R2KZ60"/>
<name>A0A4R2KZ60_9GAMM</name>
<evidence type="ECO:0000313" key="2">
    <source>
        <dbReference type="Proteomes" id="UP000294980"/>
    </source>
</evidence>
<reference evidence="1 2" key="1">
    <citation type="submission" date="2019-03" db="EMBL/GenBank/DDBJ databases">
        <title>Genomic Encyclopedia of Type Strains, Phase IV (KMG-IV): sequencing the most valuable type-strain genomes for metagenomic binning, comparative biology and taxonomic classification.</title>
        <authorList>
            <person name="Goeker M."/>
        </authorList>
    </citation>
    <scope>NUCLEOTIDE SEQUENCE [LARGE SCALE GENOMIC DNA]</scope>
    <source>
        <strain evidence="1 2">DSM 23344</strain>
    </source>
</reference>
<dbReference type="RefSeq" id="WP_205686487.1">
    <property type="nucleotide sequence ID" value="NZ_QQSW01000002.1"/>
</dbReference>
<accession>A0A4R2KZ60</accession>
<keyword evidence="2" id="KW-1185">Reference proteome</keyword>
<dbReference type="Pfam" id="PF07209">
    <property type="entry name" value="DUF1415"/>
    <property type="match status" value="1"/>
</dbReference>
<proteinExistence type="predicted"/>
<sequence length="183" mass="20600">MTASEQAIRHHTERWVQRVVIALNLCPFAGREVEAGRVRYCVTSSDTELLLLQALEAEIQHLQACPDVATSLLIHPRVLQDFDDYNQFLDLAEGLLDSCGAIGELQIASFHPDYRFAGTARDDAENYSNRSPYPMLHLLREADVEKAIAHHPEPDAIPGRNIAHLKRLGSEHLLRLLASCRRD</sequence>
<comment type="caution">
    <text evidence="1">The sequence shown here is derived from an EMBL/GenBank/DDBJ whole genome shotgun (WGS) entry which is preliminary data.</text>
</comment>
<evidence type="ECO:0000313" key="1">
    <source>
        <dbReference type="EMBL" id="TCO76666.1"/>
    </source>
</evidence>
<gene>
    <name evidence="1" type="ORF">EV688_104120</name>
</gene>